<dbReference type="EMBL" id="JAZHXJ010000309">
    <property type="protein sequence ID" value="KAL1864989.1"/>
    <property type="molecule type" value="Genomic_DNA"/>
</dbReference>
<dbReference type="Pfam" id="PF00117">
    <property type="entry name" value="GATase"/>
    <property type="match status" value="1"/>
</dbReference>
<dbReference type="InterPro" id="IPR017926">
    <property type="entry name" value="GATASE"/>
</dbReference>
<gene>
    <name evidence="2" type="ORF">VTK73DRAFT_5539</name>
</gene>
<dbReference type="Gene3D" id="3.40.50.880">
    <property type="match status" value="1"/>
</dbReference>
<dbReference type="PROSITE" id="PS51273">
    <property type="entry name" value="GATASE_TYPE_1"/>
    <property type="match status" value="1"/>
</dbReference>
<dbReference type="Proteomes" id="UP001586593">
    <property type="component" value="Unassembled WGS sequence"/>
</dbReference>
<sequence>MAPFRIAVLECDTPIDVIRAHHGTYGNIIKRLMEASLQESPAAGADIEPVFSSWDVVEARQYPEVDEVDALFLSGSKHNSFEDADWILQLCHFIRTFYETHKPIVGVCFGHQIVARALGARVQRNPGGWEIAVNTIHLSDGGKELFGRESLQLHQMHRDAVLSLPAGLQNLGYSANCGIQGLYQEKRVLTVQAHPEFDEFVMSHLLRARHELGVFDDEMFEEAFSRADLAHDGLFVAAVIWRFLLERPSY</sequence>
<name>A0ABR3WNM4_9PEZI</name>
<dbReference type="InterPro" id="IPR044992">
    <property type="entry name" value="ChyE-like"/>
</dbReference>
<dbReference type="PANTHER" id="PTHR42695">
    <property type="entry name" value="GLUTAMINE AMIDOTRANSFERASE YLR126C-RELATED"/>
    <property type="match status" value="1"/>
</dbReference>
<proteinExistence type="predicted"/>
<dbReference type="InterPro" id="IPR029062">
    <property type="entry name" value="Class_I_gatase-like"/>
</dbReference>
<feature type="domain" description="Glutamine amidotransferase" evidence="1">
    <location>
        <begin position="52"/>
        <end position="198"/>
    </location>
</feature>
<evidence type="ECO:0000313" key="3">
    <source>
        <dbReference type="Proteomes" id="UP001586593"/>
    </source>
</evidence>
<accession>A0ABR3WNM4</accession>
<protein>
    <recommendedName>
        <fullName evidence="1">Glutamine amidotransferase domain-containing protein</fullName>
    </recommendedName>
</protein>
<dbReference type="PANTHER" id="PTHR42695:SF5">
    <property type="entry name" value="GLUTAMINE AMIDOTRANSFERASE YLR126C-RELATED"/>
    <property type="match status" value="1"/>
</dbReference>
<evidence type="ECO:0000313" key="2">
    <source>
        <dbReference type="EMBL" id="KAL1864989.1"/>
    </source>
</evidence>
<dbReference type="SUPFAM" id="SSF52317">
    <property type="entry name" value="Class I glutamine amidotransferase-like"/>
    <property type="match status" value="1"/>
</dbReference>
<keyword evidence="3" id="KW-1185">Reference proteome</keyword>
<dbReference type="CDD" id="cd01741">
    <property type="entry name" value="GATase1_1"/>
    <property type="match status" value="1"/>
</dbReference>
<reference evidence="2 3" key="1">
    <citation type="journal article" date="2024" name="Commun. Biol.">
        <title>Comparative genomic analysis of thermophilic fungi reveals convergent evolutionary adaptations and gene losses.</title>
        <authorList>
            <person name="Steindorff A.S."/>
            <person name="Aguilar-Pontes M.V."/>
            <person name="Robinson A.J."/>
            <person name="Andreopoulos B."/>
            <person name="LaButti K."/>
            <person name="Kuo A."/>
            <person name="Mondo S."/>
            <person name="Riley R."/>
            <person name="Otillar R."/>
            <person name="Haridas S."/>
            <person name="Lipzen A."/>
            <person name="Grimwood J."/>
            <person name="Schmutz J."/>
            <person name="Clum A."/>
            <person name="Reid I.D."/>
            <person name="Moisan M.C."/>
            <person name="Butler G."/>
            <person name="Nguyen T.T.M."/>
            <person name="Dewar K."/>
            <person name="Conant G."/>
            <person name="Drula E."/>
            <person name="Henrissat B."/>
            <person name="Hansel C."/>
            <person name="Singer S."/>
            <person name="Hutchinson M.I."/>
            <person name="de Vries R.P."/>
            <person name="Natvig D.O."/>
            <person name="Powell A.J."/>
            <person name="Tsang A."/>
            <person name="Grigoriev I.V."/>
        </authorList>
    </citation>
    <scope>NUCLEOTIDE SEQUENCE [LARGE SCALE GENOMIC DNA]</scope>
    <source>
        <strain evidence="2 3">ATCC 24622</strain>
    </source>
</reference>
<organism evidence="2 3">
    <name type="scientific">Phialemonium thermophilum</name>
    <dbReference type="NCBI Taxonomy" id="223376"/>
    <lineage>
        <taxon>Eukaryota</taxon>
        <taxon>Fungi</taxon>
        <taxon>Dikarya</taxon>
        <taxon>Ascomycota</taxon>
        <taxon>Pezizomycotina</taxon>
        <taxon>Sordariomycetes</taxon>
        <taxon>Sordariomycetidae</taxon>
        <taxon>Cephalothecales</taxon>
        <taxon>Cephalothecaceae</taxon>
        <taxon>Phialemonium</taxon>
    </lineage>
</organism>
<evidence type="ECO:0000259" key="1">
    <source>
        <dbReference type="Pfam" id="PF00117"/>
    </source>
</evidence>
<comment type="caution">
    <text evidence="2">The sequence shown here is derived from an EMBL/GenBank/DDBJ whole genome shotgun (WGS) entry which is preliminary data.</text>
</comment>